<dbReference type="AlphaFoldDB" id="A0A8R1IG24"/>
<evidence type="ECO:0000313" key="2">
    <source>
        <dbReference type="Proteomes" id="UP000005237"/>
    </source>
</evidence>
<accession>A0A8R1IG24</accession>
<reference evidence="1" key="2">
    <citation type="submission" date="2022-06" db="UniProtKB">
        <authorList>
            <consortium name="EnsemblMetazoa"/>
        </authorList>
    </citation>
    <scope>IDENTIFICATION</scope>
    <source>
        <strain evidence="1">DF5081</strain>
    </source>
</reference>
<reference evidence="2" key="1">
    <citation type="submission" date="2010-08" db="EMBL/GenBank/DDBJ databases">
        <authorList>
            <consortium name="Caenorhabditis japonica Sequencing Consortium"/>
            <person name="Wilson R.K."/>
        </authorList>
    </citation>
    <scope>NUCLEOTIDE SEQUENCE [LARGE SCALE GENOMIC DNA]</scope>
    <source>
        <strain evidence="2">DF5081</strain>
    </source>
</reference>
<protein>
    <submittedName>
        <fullName evidence="1">Uncharacterized protein</fullName>
    </submittedName>
</protein>
<dbReference type="EnsemblMetazoa" id="CJA35430.1">
    <property type="protein sequence ID" value="CJA35430.1"/>
    <property type="gene ID" value="WBGene00211277"/>
</dbReference>
<name>A0A8R1IG24_CAEJA</name>
<evidence type="ECO:0000313" key="1">
    <source>
        <dbReference type="EnsemblMetazoa" id="CJA35430.1"/>
    </source>
</evidence>
<proteinExistence type="predicted"/>
<sequence length="79" mass="8931">MPVVPHSSSPKYICPVVGCASSPKKSVWATNAHWKKVSFAESRTKPLHLPSVPKSTKIQWIYHQDESDVEIEEEDVKMI</sequence>
<dbReference type="Proteomes" id="UP000005237">
    <property type="component" value="Unassembled WGS sequence"/>
</dbReference>
<organism evidence="1 2">
    <name type="scientific">Caenorhabditis japonica</name>
    <dbReference type="NCBI Taxonomy" id="281687"/>
    <lineage>
        <taxon>Eukaryota</taxon>
        <taxon>Metazoa</taxon>
        <taxon>Ecdysozoa</taxon>
        <taxon>Nematoda</taxon>
        <taxon>Chromadorea</taxon>
        <taxon>Rhabditida</taxon>
        <taxon>Rhabditina</taxon>
        <taxon>Rhabditomorpha</taxon>
        <taxon>Rhabditoidea</taxon>
        <taxon>Rhabditidae</taxon>
        <taxon>Peloderinae</taxon>
        <taxon>Caenorhabditis</taxon>
    </lineage>
</organism>
<keyword evidence="2" id="KW-1185">Reference proteome</keyword>